<accession>A0ABW1TXK2</accession>
<proteinExistence type="predicted"/>
<feature type="non-terminal residue" evidence="1">
    <location>
        <position position="74"/>
    </location>
</feature>
<name>A0ABW1TXK2_9BURK</name>
<sequence length="74" mass="7400">MSRGIGSGNFGANSSIVISAGSNAVFFDRDNFLTDGQSRDVGSQINAQGNLRLAAGNDLNAKAANVQAGGALTA</sequence>
<dbReference type="Proteomes" id="UP001596270">
    <property type="component" value="Unassembled WGS sequence"/>
</dbReference>
<keyword evidence="2" id="KW-1185">Reference proteome</keyword>
<evidence type="ECO:0000313" key="1">
    <source>
        <dbReference type="EMBL" id="MFC6282042.1"/>
    </source>
</evidence>
<evidence type="ECO:0000313" key="2">
    <source>
        <dbReference type="Proteomes" id="UP001596270"/>
    </source>
</evidence>
<evidence type="ECO:0008006" key="3">
    <source>
        <dbReference type="Google" id="ProtNLM"/>
    </source>
</evidence>
<dbReference type="EMBL" id="JBHSRS010000059">
    <property type="protein sequence ID" value="MFC6282042.1"/>
    <property type="molecule type" value="Genomic_DNA"/>
</dbReference>
<organism evidence="1 2">
    <name type="scientific">Polaromonas aquatica</name>
    <dbReference type="NCBI Taxonomy" id="332657"/>
    <lineage>
        <taxon>Bacteria</taxon>
        <taxon>Pseudomonadati</taxon>
        <taxon>Pseudomonadota</taxon>
        <taxon>Betaproteobacteria</taxon>
        <taxon>Burkholderiales</taxon>
        <taxon>Comamonadaceae</taxon>
        <taxon>Polaromonas</taxon>
    </lineage>
</organism>
<gene>
    <name evidence="1" type="ORF">ACFQND_12470</name>
</gene>
<comment type="caution">
    <text evidence="1">The sequence shown here is derived from an EMBL/GenBank/DDBJ whole genome shotgun (WGS) entry which is preliminary data.</text>
</comment>
<reference evidence="2" key="1">
    <citation type="journal article" date="2019" name="Int. J. Syst. Evol. Microbiol.">
        <title>The Global Catalogue of Microorganisms (GCM) 10K type strain sequencing project: providing services to taxonomists for standard genome sequencing and annotation.</title>
        <authorList>
            <consortium name="The Broad Institute Genomics Platform"/>
            <consortium name="The Broad Institute Genome Sequencing Center for Infectious Disease"/>
            <person name="Wu L."/>
            <person name="Ma J."/>
        </authorList>
    </citation>
    <scope>NUCLEOTIDE SEQUENCE [LARGE SCALE GENOMIC DNA]</scope>
    <source>
        <strain evidence="2">CCUG 39402</strain>
    </source>
</reference>
<protein>
    <recommendedName>
        <fullName evidence="3">Filamentous hemagglutinin</fullName>
    </recommendedName>
</protein>